<evidence type="ECO:0000256" key="12">
    <source>
        <dbReference type="ARBA" id="ARBA00023136"/>
    </source>
</evidence>
<feature type="binding site" description="axial binding residue" evidence="14">
    <location>
        <position position="10"/>
    </location>
    <ligand>
        <name>heme</name>
        <dbReference type="ChEBI" id="CHEBI:30413"/>
    </ligand>
    <ligandPart>
        <name>Fe</name>
        <dbReference type="ChEBI" id="CHEBI:18248"/>
    </ligandPart>
</feature>
<feature type="binding site" description="axial binding residue" evidence="14">
    <location>
        <position position="86"/>
    </location>
    <ligand>
        <name>heme</name>
        <dbReference type="ChEBI" id="CHEBI:30413"/>
    </ligand>
    <ligandPart>
        <name>Fe</name>
        <dbReference type="ChEBI" id="CHEBI:18248"/>
    </ligandPart>
</feature>
<keyword evidence="10 14" id="KW-0560">Oxidoreductase</keyword>
<keyword evidence="8 14" id="KW-0479">Metal-binding</keyword>
<accession>A0A0U3B1E9</accession>
<comment type="function">
    <text evidence="14 15">Catalyzes the oxidation of protoporphyrinogen IX to protoporphyrin IX.</text>
</comment>
<dbReference type="InterPro" id="IPR005265">
    <property type="entry name" value="HemJ-like"/>
</dbReference>
<dbReference type="PANTHER" id="PTHR40255:SF1">
    <property type="entry name" value="PROTOPORPHYRINOGEN IX OXIDASE"/>
    <property type="match status" value="1"/>
</dbReference>
<evidence type="ECO:0000256" key="11">
    <source>
        <dbReference type="ARBA" id="ARBA00023004"/>
    </source>
</evidence>
<dbReference type="RefSeq" id="WP_062476211.1">
    <property type="nucleotide sequence ID" value="NZ_CP013650.1"/>
</dbReference>
<evidence type="ECO:0000256" key="2">
    <source>
        <dbReference type="ARBA" id="ARBA00005073"/>
    </source>
</evidence>
<dbReference type="UniPathway" id="UPA00251">
    <property type="reaction ID" value="UER00324"/>
</dbReference>
<keyword evidence="17" id="KW-1185">Reference proteome</keyword>
<dbReference type="Pfam" id="PF03653">
    <property type="entry name" value="UPF0093"/>
    <property type="match status" value="1"/>
</dbReference>
<dbReference type="KEGG" id="lal:AT746_02990"/>
<evidence type="ECO:0000313" key="16">
    <source>
        <dbReference type="EMBL" id="ALS97337.1"/>
    </source>
</evidence>
<evidence type="ECO:0000256" key="4">
    <source>
        <dbReference type="ARBA" id="ARBA00017504"/>
    </source>
</evidence>
<dbReference type="EMBL" id="CP013650">
    <property type="protein sequence ID" value="ALS97337.1"/>
    <property type="molecule type" value="Genomic_DNA"/>
</dbReference>
<dbReference type="AlphaFoldDB" id="A0A0U3B1E9"/>
<evidence type="ECO:0000313" key="17">
    <source>
        <dbReference type="Proteomes" id="UP000068447"/>
    </source>
</evidence>
<evidence type="ECO:0000256" key="13">
    <source>
        <dbReference type="ARBA" id="ARBA00048390"/>
    </source>
</evidence>
<dbReference type="EC" id="1.3.99.-" evidence="14 15"/>
<keyword evidence="6 14" id="KW-0349">Heme</keyword>
<evidence type="ECO:0000256" key="1">
    <source>
        <dbReference type="ARBA" id="ARBA00004651"/>
    </source>
</evidence>
<reference evidence="16 17" key="1">
    <citation type="submission" date="2015-12" db="EMBL/GenBank/DDBJ databases">
        <title>Complete genome of Lacimicrobium alkaliphilum KCTC 32984.</title>
        <authorList>
            <person name="Kim S.-G."/>
            <person name="Lee Y.-J."/>
        </authorList>
    </citation>
    <scope>NUCLEOTIDE SEQUENCE [LARGE SCALE GENOMIC DNA]</scope>
    <source>
        <strain evidence="16 17">YelD216</strain>
    </source>
</reference>
<dbReference type="PANTHER" id="PTHR40255">
    <property type="entry name" value="UPF0093 MEMBRANE PROTEIN SLR1790"/>
    <property type="match status" value="1"/>
</dbReference>
<evidence type="ECO:0000256" key="9">
    <source>
        <dbReference type="ARBA" id="ARBA00022989"/>
    </source>
</evidence>
<feature type="transmembrane region" description="Helical" evidence="14">
    <location>
        <begin position="6"/>
        <end position="29"/>
    </location>
</feature>
<dbReference type="GO" id="GO:0046872">
    <property type="term" value="F:metal ion binding"/>
    <property type="evidence" value="ECO:0007669"/>
    <property type="project" value="UniProtKB-UniRule"/>
</dbReference>
<evidence type="ECO:0000256" key="10">
    <source>
        <dbReference type="ARBA" id="ARBA00023002"/>
    </source>
</evidence>
<dbReference type="NCBIfam" id="TIGR00701">
    <property type="entry name" value="protoporphyrinogen oxidase HemJ"/>
    <property type="match status" value="1"/>
</dbReference>
<evidence type="ECO:0000256" key="6">
    <source>
        <dbReference type="ARBA" id="ARBA00022617"/>
    </source>
</evidence>
<dbReference type="PIRSF" id="PIRSF004638">
    <property type="entry name" value="UCP004638"/>
    <property type="match status" value="1"/>
</dbReference>
<dbReference type="HAMAP" id="MF_02239">
    <property type="entry name" value="HemJ"/>
    <property type="match status" value="1"/>
</dbReference>
<evidence type="ECO:0000256" key="15">
    <source>
        <dbReference type="PIRNR" id="PIRNR004638"/>
    </source>
</evidence>
<comment type="similarity">
    <text evidence="3 14 15">Belongs to the HemJ family.</text>
</comment>
<dbReference type="OrthoDB" id="9800824at2"/>
<keyword evidence="5 14" id="KW-1003">Cell membrane</keyword>
<feature type="transmembrane region" description="Helical" evidence="14">
    <location>
        <begin position="50"/>
        <end position="73"/>
    </location>
</feature>
<feature type="transmembrane region" description="Helical" evidence="14">
    <location>
        <begin position="79"/>
        <end position="100"/>
    </location>
</feature>
<organism evidence="16 17">
    <name type="scientific">Lacimicrobium alkaliphilum</name>
    <dbReference type="NCBI Taxonomy" id="1526571"/>
    <lineage>
        <taxon>Bacteria</taxon>
        <taxon>Pseudomonadati</taxon>
        <taxon>Pseudomonadota</taxon>
        <taxon>Gammaproteobacteria</taxon>
        <taxon>Alteromonadales</taxon>
        <taxon>Alteromonadaceae</taxon>
        <taxon>Lacimicrobium</taxon>
    </lineage>
</organism>
<comment type="subcellular location">
    <subcellularLocation>
        <location evidence="1 14">Cell membrane</location>
        <topology evidence="1 14">Multi-pass membrane protein</topology>
    </subcellularLocation>
</comment>
<evidence type="ECO:0000256" key="3">
    <source>
        <dbReference type="ARBA" id="ARBA00006501"/>
    </source>
</evidence>
<name>A0A0U3B1E9_9ALTE</name>
<comment type="cofactor">
    <cofactor evidence="14 15">
        <name>heme b</name>
        <dbReference type="ChEBI" id="CHEBI:60344"/>
    </cofactor>
    <text evidence="14 15">Binds 1 heme b (iron(II)-protoporphyrin IX) group per subunit.</text>
</comment>
<dbReference type="GO" id="GO:0005886">
    <property type="term" value="C:plasma membrane"/>
    <property type="evidence" value="ECO:0007669"/>
    <property type="project" value="UniProtKB-SubCell"/>
</dbReference>
<protein>
    <recommendedName>
        <fullName evidence="4 14">Protoporphyrinogen IX oxidase</fullName>
        <shortName evidence="14">PPO</shortName>
        <ecNumber evidence="14 15">1.3.99.-</ecNumber>
    </recommendedName>
</protein>
<dbReference type="Proteomes" id="UP000068447">
    <property type="component" value="Chromosome"/>
</dbReference>
<comment type="catalytic activity">
    <reaction evidence="13 14 15">
        <text>protoporphyrinogen IX + 3 A = protoporphyrin IX + 3 AH2</text>
        <dbReference type="Rhea" id="RHEA:62000"/>
        <dbReference type="ChEBI" id="CHEBI:13193"/>
        <dbReference type="ChEBI" id="CHEBI:17499"/>
        <dbReference type="ChEBI" id="CHEBI:57306"/>
        <dbReference type="ChEBI" id="CHEBI:57307"/>
    </reaction>
</comment>
<dbReference type="GO" id="GO:0070818">
    <property type="term" value="F:protoporphyrinogen oxidase activity"/>
    <property type="evidence" value="ECO:0007669"/>
    <property type="project" value="UniProtKB-UniRule"/>
</dbReference>
<comment type="subunit">
    <text evidence="14">Homodimer.</text>
</comment>
<evidence type="ECO:0000256" key="14">
    <source>
        <dbReference type="HAMAP-Rule" id="MF_02239"/>
    </source>
</evidence>
<keyword evidence="7 14" id="KW-0812">Transmembrane</keyword>
<sequence length="143" mass="16958">MMLLWFKALHVFFMVAWFAGIFYLPRLFVYHAETKDQATRDTFKIMERRLWWFVTPFALLTLVFGLGLIHLYGMQWLKVSVWLHIKLALVALLYGYHFYLYKLLKDFGADNNRHSPKFYRILNEAPVLVLLAVVLLAVLKPGF</sequence>
<keyword evidence="9 14" id="KW-1133">Transmembrane helix</keyword>
<dbReference type="GO" id="GO:0006782">
    <property type="term" value="P:protoporphyrinogen IX biosynthetic process"/>
    <property type="evidence" value="ECO:0007669"/>
    <property type="project" value="UniProtKB-UniRule"/>
</dbReference>
<proteinExistence type="inferred from homology"/>
<comment type="pathway">
    <text evidence="2 14 15">Porphyrin-containing compound metabolism; protoporphyrin-IX biosynthesis; protoporphyrin-IX from protoporphyrinogen-IX: step 1/1.</text>
</comment>
<feature type="transmembrane region" description="Helical" evidence="14">
    <location>
        <begin position="121"/>
        <end position="139"/>
    </location>
</feature>
<keyword evidence="12 14" id="KW-0472">Membrane</keyword>
<evidence type="ECO:0000256" key="7">
    <source>
        <dbReference type="ARBA" id="ARBA00022692"/>
    </source>
</evidence>
<dbReference type="STRING" id="1526571.AT746_02990"/>
<evidence type="ECO:0000256" key="8">
    <source>
        <dbReference type="ARBA" id="ARBA00022723"/>
    </source>
</evidence>
<evidence type="ECO:0000256" key="5">
    <source>
        <dbReference type="ARBA" id="ARBA00022475"/>
    </source>
</evidence>
<gene>
    <name evidence="16" type="ORF">AT746_02990</name>
</gene>
<keyword evidence="11 14" id="KW-0408">Iron</keyword>